<comment type="caution">
    <text evidence="3">The sequence shown here is derived from an EMBL/GenBank/DDBJ whole genome shotgun (WGS) entry which is preliminary data.</text>
</comment>
<accession>A0A095ZSV2</accession>
<protein>
    <recommendedName>
        <fullName evidence="2">Phosphodiester glycosidase domain-containing protein</fullName>
    </recommendedName>
</protein>
<dbReference type="InterPro" id="IPR018711">
    <property type="entry name" value="NAGPA"/>
</dbReference>
<evidence type="ECO:0000313" key="4">
    <source>
        <dbReference type="Proteomes" id="UP000029556"/>
    </source>
</evidence>
<sequence length="311" mass="33657">MKSTILYSILSCMALFTVGCSSSSDDTNTALPHKGAKTVLMQNVADNLPELQSVEKDSMWSVTDGVSVTEVKMVFRTYNTHMLIAEIDLTKGVTLTPSCADNAELPTKLQPLTEQMQALEKAGKTVYAGINGDFFGKGKDGYQSMNVFVKDGKVIKDTYTAGNEGMIIKLKNGDIRIVHPRFFKSYSADIQEAVGGFHALITDGEPNELLAVNDLTMKFDARTFVGLSQDNKKCYLFVVDGGQDDFSKGMRVEDAISICKYAGCHNAVNLDGGASSTFATKDSKGTINVLNKPSNGEQQPVFNGLVVIKKG</sequence>
<name>A0A095ZSV2_9BACT</name>
<dbReference type="RefSeq" id="WP_036871266.1">
    <property type="nucleotide sequence ID" value="NZ_JRNN01000004.1"/>
</dbReference>
<dbReference type="PANTHER" id="PTHR40446">
    <property type="entry name" value="N-ACETYLGLUCOSAMINE-1-PHOSPHODIESTER ALPHA-N-ACETYLGLUCOSAMINIDASE"/>
    <property type="match status" value="1"/>
</dbReference>
<dbReference type="PANTHER" id="PTHR40446:SF2">
    <property type="entry name" value="N-ACETYLGLUCOSAMINE-1-PHOSPHODIESTER ALPHA-N-ACETYLGLUCOSAMINIDASE"/>
    <property type="match status" value="1"/>
</dbReference>
<proteinExistence type="predicted"/>
<dbReference type="EMBL" id="JRNN01000004">
    <property type="protein sequence ID" value="KGF37466.1"/>
    <property type="molecule type" value="Genomic_DNA"/>
</dbReference>
<dbReference type="Proteomes" id="UP000029556">
    <property type="component" value="Unassembled WGS sequence"/>
</dbReference>
<dbReference type="OrthoDB" id="9791820at2"/>
<feature type="chain" id="PRO_5001923169" description="Phosphodiester glycosidase domain-containing protein" evidence="1">
    <location>
        <begin position="24"/>
        <end position="311"/>
    </location>
</feature>
<organism evidence="3 4">
    <name type="scientific">Hoylesella buccalis DNF00853</name>
    <dbReference type="NCBI Taxonomy" id="1401074"/>
    <lineage>
        <taxon>Bacteria</taxon>
        <taxon>Pseudomonadati</taxon>
        <taxon>Bacteroidota</taxon>
        <taxon>Bacteroidia</taxon>
        <taxon>Bacteroidales</taxon>
        <taxon>Prevotellaceae</taxon>
        <taxon>Hoylesella</taxon>
    </lineage>
</organism>
<reference evidence="3 4" key="1">
    <citation type="submission" date="2014-07" db="EMBL/GenBank/DDBJ databases">
        <authorList>
            <person name="McCorrison J."/>
            <person name="Sanka R."/>
            <person name="Torralba M."/>
            <person name="Gillis M."/>
            <person name="Haft D.H."/>
            <person name="Methe B."/>
            <person name="Sutton G."/>
            <person name="Nelson K.E."/>
        </authorList>
    </citation>
    <scope>NUCLEOTIDE SEQUENCE [LARGE SCALE GENOMIC DNA]</scope>
    <source>
        <strain evidence="3 4">DNF00853</strain>
    </source>
</reference>
<dbReference type="AlphaFoldDB" id="A0A095ZSV2"/>
<evidence type="ECO:0000256" key="1">
    <source>
        <dbReference type="SAM" id="SignalP"/>
    </source>
</evidence>
<gene>
    <name evidence="3" type="ORF">HMPREF2137_00375</name>
</gene>
<evidence type="ECO:0000313" key="3">
    <source>
        <dbReference type="EMBL" id="KGF37466.1"/>
    </source>
</evidence>
<evidence type="ECO:0000259" key="2">
    <source>
        <dbReference type="Pfam" id="PF09992"/>
    </source>
</evidence>
<dbReference type="Pfam" id="PF09992">
    <property type="entry name" value="NAGPA"/>
    <property type="match status" value="1"/>
</dbReference>
<feature type="signal peptide" evidence="1">
    <location>
        <begin position="1"/>
        <end position="23"/>
    </location>
</feature>
<keyword evidence="1" id="KW-0732">Signal</keyword>
<feature type="domain" description="Phosphodiester glycosidase" evidence="2">
    <location>
        <begin position="125"/>
        <end position="307"/>
    </location>
</feature>
<dbReference type="PROSITE" id="PS51257">
    <property type="entry name" value="PROKAR_LIPOPROTEIN"/>
    <property type="match status" value="1"/>
</dbReference>